<dbReference type="RefSeq" id="WP_075820797.1">
    <property type="nucleotide sequence ID" value="NZ_CAJUTZ010000004.1"/>
</dbReference>
<dbReference type="Gene3D" id="3.90.226.10">
    <property type="entry name" value="2-enoyl-CoA Hydratase, Chain A, domain 1"/>
    <property type="match status" value="1"/>
</dbReference>
<dbReference type="Gene3D" id="1.10.12.10">
    <property type="entry name" value="Lyase 2-enoyl-coa Hydratase, Chain A, domain 2"/>
    <property type="match status" value="1"/>
</dbReference>
<dbReference type="GeneID" id="82203609"/>
<dbReference type="PROSITE" id="PS00166">
    <property type="entry name" value="ENOYL_COA_HYDRATASE"/>
    <property type="match status" value="1"/>
</dbReference>
<evidence type="ECO:0000256" key="2">
    <source>
        <dbReference type="ARBA" id="ARBA00023239"/>
    </source>
</evidence>
<gene>
    <name evidence="4" type="ORF">BO222_10650</name>
</gene>
<dbReference type="CDD" id="cd06558">
    <property type="entry name" value="crotonase-like"/>
    <property type="match status" value="1"/>
</dbReference>
<name>A0A1U7NDQ2_9FIRM</name>
<dbReference type="AlphaFoldDB" id="A0A1U7NDQ2"/>
<dbReference type="GO" id="GO:0006635">
    <property type="term" value="P:fatty acid beta-oxidation"/>
    <property type="evidence" value="ECO:0007669"/>
    <property type="project" value="TreeGrafter"/>
</dbReference>
<organism evidence="4 5">
    <name type="scientific">Ileibacterium valens</name>
    <dbReference type="NCBI Taxonomy" id="1862668"/>
    <lineage>
        <taxon>Bacteria</taxon>
        <taxon>Bacillati</taxon>
        <taxon>Bacillota</taxon>
        <taxon>Erysipelotrichia</taxon>
        <taxon>Erysipelotrichales</taxon>
        <taxon>Erysipelotrichaceae</taxon>
        <taxon>Ileibacterium</taxon>
    </lineage>
</organism>
<protein>
    <submittedName>
        <fullName evidence="4">Enoyl-CoA hydratase</fullName>
    </submittedName>
</protein>
<dbReference type="EMBL" id="MPJW01000200">
    <property type="protein sequence ID" value="OLU37465.1"/>
    <property type="molecule type" value="Genomic_DNA"/>
</dbReference>
<dbReference type="SUPFAM" id="SSF52096">
    <property type="entry name" value="ClpP/crotonase"/>
    <property type="match status" value="1"/>
</dbReference>
<comment type="similarity">
    <text evidence="1 3">Belongs to the enoyl-CoA hydratase/isomerase family.</text>
</comment>
<keyword evidence="2" id="KW-0456">Lyase</keyword>
<reference evidence="4 5" key="1">
    <citation type="submission" date="2016-11" db="EMBL/GenBank/DDBJ databases">
        <title>Description of two novel members of the family Erysipelotrichaceae: Ileibacterium lipovorans gen. nov., sp. nov. and Dubosiella newyorkensis, gen. nov., sp. nov.</title>
        <authorList>
            <person name="Cox L.M."/>
            <person name="Sohn J."/>
            <person name="Tyrrell K.L."/>
            <person name="Citron D.M."/>
            <person name="Lawson P.A."/>
            <person name="Patel N.B."/>
            <person name="Iizumi T."/>
            <person name="Perez-Perez G.I."/>
            <person name="Goldstein E.J."/>
            <person name="Blaser M.J."/>
        </authorList>
    </citation>
    <scope>NUCLEOTIDE SEQUENCE [LARGE SCALE GENOMIC DNA]</scope>
    <source>
        <strain evidence="4 5">NYU-BL-A3</strain>
    </source>
</reference>
<dbReference type="Proteomes" id="UP000186341">
    <property type="component" value="Unassembled WGS sequence"/>
</dbReference>
<keyword evidence="5" id="KW-1185">Reference proteome</keyword>
<sequence length="262" mass="27972">MEYVLLEKDGNVSTITINNPKALNALSTAVLKDLEEAVNTVAADDDTYAVIITGAGPKSFVAGADIAEMKDKNQEEAAEYGAYGNKIFRQIETMDKPVIAAINGFALGGGNELAMSCDIRLAADNAVFGQPEVGLGITPGFGGTQRLARIVPVGIAKEIIYGGRNIKADKALQIGLVNAVYPQEELMNAAMKLAKGIAKNAPKAVAASKRAINKGLEGTMDEGIAIEVDEFSNCFNTEDQTYGMEYFLDKNKEKPAKQFKNK</sequence>
<evidence type="ECO:0000313" key="5">
    <source>
        <dbReference type="Proteomes" id="UP000186341"/>
    </source>
</evidence>
<dbReference type="PANTHER" id="PTHR11941">
    <property type="entry name" value="ENOYL-COA HYDRATASE-RELATED"/>
    <property type="match status" value="1"/>
</dbReference>
<dbReference type="PANTHER" id="PTHR11941:SF54">
    <property type="entry name" value="ENOYL-COA HYDRATASE, MITOCHONDRIAL"/>
    <property type="match status" value="1"/>
</dbReference>
<evidence type="ECO:0000256" key="3">
    <source>
        <dbReference type="RuleBase" id="RU003707"/>
    </source>
</evidence>
<evidence type="ECO:0000313" key="4">
    <source>
        <dbReference type="EMBL" id="OLU37465.1"/>
    </source>
</evidence>
<dbReference type="InterPro" id="IPR001753">
    <property type="entry name" value="Enoyl-CoA_hydra/iso"/>
</dbReference>
<comment type="caution">
    <text evidence="4">The sequence shown here is derived from an EMBL/GenBank/DDBJ whole genome shotgun (WGS) entry which is preliminary data.</text>
</comment>
<dbReference type="GO" id="GO:0016829">
    <property type="term" value="F:lyase activity"/>
    <property type="evidence" value="ECO:0007669"/>
    <property type="project" value="UniProtKB-KW"/>
</dbReference>
<evidence type="ECO:0000256" key="1">
    <source>
        <dbReference type="ARBA" id="ARBA00005254"/>
    </source>
</evidence>
<dbReference type="InterPro" id="IPR029045">
    <property type="entry name" value="ClpP/crotonase-like_dom_sf"/>
</dbReference>
<dbReference type="InterPro" id="IPR014748">
    <property type="entry name" value="Enoyl-CoA_hydra_C"/>
</dbReference>
<dbReference type="OrthoDB" id="9775794at2"/>
<proteinExistence type="inferred from homology"/>
<dbReference type="FunFam" id="3.90.226.10:FF:000009">
    <property type="entry name" value="Carnitinyl-CoA dehydratase"/>
    <property type="match status" value="1"/>
</dbReference>
<accession>A0A1U7NDQ2</accession>
<dbReference type="InterPro" id="IPR018376">
    <property type="entry name" value="Enoyl-CoA_hyd/isom_CS"/>
</dbReference>
<dbReference type="Pfam" id="PF00378">
    <property type="entry name" value="ECH_1"/>
    <property type="match status" value="1"/>
</dbReference>